<reference evidence="1" key="1">
    <citation type="submission" date="2014-09" db="EMBL/GenBank/DDBJ databases">
        <authorList>
            <person name="Magalhaes I.L.F."/>
            <person name="Oliveira U."/>
            <person name="Santos F.R."/>
            <person name="Vidigal T.H.D.A."/>
            <person name="Brescovit A.D."/>
            <person name="Santos A.J."/>
        </authorList>
    </citation>
    <scope>NUCLEOTIDE SEQUENCE</scope>
    <source>
        <tissue evidence="1">Shoot tissue taken approximately 20 cm above the soil surface</tissue>
    </source>
</reference>
<proteinExistence type="predicted"/>
<sequence>MSSPLIDLITLHQHACYDCIDCYSLSQEHYQTIVIFCDYSH</sequence>
<dbReference type="EMBL" id="GBRH01243054">
    <property type="protein sequence ID" value="JAD54841.1"/>
    <property type="molecule type" value="Transcribed_RNA"/>
</dbReference>
<reference evidence="1" key="2">
    <citation type="journal article" date="2015" name="Data Brief">
        <title>Shoot transcriptome of the giant reed, Arundo donax.</title>
        <authorList>
            <person name="Barrero R.A."/>
            <person name="Guerrero F.D."/>
            <person name="Moolhuijzen P."/>
            <person name="Goolsby J.A."/>
            <person name="Tidwell J."/>
            <person name="Bellgard S.E."/>
            <person name="Bellgard M.I."/>
        </authorList>
    </citation>
    <scope>NUCLEOTIDE SEQUENCE</scope>
    <source>
        <tissue evidence="1">Shoot tissue taken approximately 20 cm above the soil surface</tissue>
    </source>
</reference>
<evidence type="ECO:0000313" key="1">
    <source>
        <dbReference type="EMBL" id="JAD54841.1"/>
    </source>
</evidence>
<dbReference type="AlphaFoldDB" id="A0A0A9AUM9"/>
<protein>
    <submittedName>
        <fullName evidence="1">Uncharacterized protein</fullName>
    </submittedName>
</protein>
<accession>A0A0A9AUM9</accession>
<organism evidence="1">
    <name type="scientific">Arundo donax</name>
    <name type="common">Giant reed</name>
    <name type="synonym">Donax arundinaceus</name>
    <dbReference type="NCBI Taxonomy" id="35708"/>
    <lineage>
        <taxon>Eukaryota</taxon>
        <taxon>Viridiplantae</taxon>
        <taxon>Streptophyta</taxon>
        <taxon>Embryophyta</taxon>
        <taxon>Tracheophyta</taxon>
        <taxon>Spermatophyta</taxon>
        <taxon>Magnoliopsida</taxon>
        <taxon>Liliopsida</taxon>
        <taxon>Poales</taxon>
        <taxon>Poaceae</taxon>
        <taxon>PACMAD clade</taxon>
        <taxon>Arundinoideae</taxon>
        <taxon>Arundineae</taxon>
        <taxon>Arundo</taxon>
    </lineage>
</organism>
<name>A0A0A9AUM9_ARUDO</name>